<dbReference type="RefSeq" id="XP_032825795.1">
    <property type="nucleotide sequence ID" value="XM_032969904.1"/>
</dbReference>
<feature type="compositionally biased region" description="Low complexity" evidence="1">
    <location>
        <begin position="215"/>
        <end position="229"/>
    </location>
</feature>
<dbReference type="AlphaFoldDB" id="A0AAJ7TZD1"/>
<accession>A0AAJ7TZD1</accession>
<evidence type="ECO:0000256" key="2">
    <source>
        <dbReference type="SAM" id="Phobius"/>
    </source>
</evidence>
<dbReference type="PANTHER" id="PTHR34993:SF1">
    <property type="entry name" value="TRANSMEMBRANE PROTEIN"/>
    <property type="match status" value="1"/>
</dbReference>
<protein>
    <submittedName>
        <fullName evidence="4">Protein argonaute-2-like isoform X1</fullName>
    </submittedName>
</protein>
<keyword evidence="3" id="KW-1185">Reference proteome</keyword>
<feature type="compositionally biased region" description="Low complexity" evidence="1">
    <location>
        <begin position="148"/>
        <end position="162"/>
    </location>
</feature>
<feature type="transmembrane region" description="Helical" evidence="2">
    <location>
        <begin position="16"/>
        <end position="40"/>
    </location>
</feature>
<evidence type="ECO:0000313" key="3">
    <source>
        <dbReference type="Proteomes" id="UP001318040"/>
    </source>
</evidence>
<feature type="region of interest" description="Disordered" evidence="1">
    <location>
        <begin position="53"/>
        <end position="241"/>
    </location>
</feature>
<organism evidence="3 4">
    <name type="scientific">Petromyzon marinus</name>
    <name type="common">Sea lamprey</name>
    <dbReference type="NCBI Taxonomy" id="7757"/>
    <lineage>
        <taxon>Eukaryota</taxon>
        <taxon>Metazoa</taxon>
        <taxon>Chordata</taxon>
        <taxon>Craniata</taxon>
        <taxon>Vertebrata</taxon>
        <taxon>Cyclostomata</taxon>
        <taxon>Hyperoartia</taxon>
        <taxon>Petromyzontiformes</taxon>
        <taxon>Petromyzontidae</taxon>
        <taxon>Petromyzon</taxon>
    </lineage>
</organism>
<reference evidence="4" key="1">
    <citation type="submission" date="2025-08" db="UniProtKB">
        <authorList>
            <consortium name="RefSeq"/>
        </authorList>
    </citation>
    <scope>IDENTIFICATION</scope>
    <source>
        <tissue evidence="4">Sperm</tissue>
    </source>
</reference>
<name>A0AAJ7TZD1_PETMA</name>
<feature type="region of interest" description="Disordered" evidence="1">
    <location>
        <begin position="254"/>
        <end position="479"/>
    </location>
</feature>
<keyword evidence="2" id="KW-1133">Transmembrane helix</keyword>
<feature type="compositionally biased region" description="Polar residues" evidence="1">
    <location>
        <begin position="127"/>
        <end position="145"/>
    </location>
</feature>
<dbReference type="KEGG" id="pmrn:116951372"/>
<dbReference type="Proteomes" id="UP001318040">
    <property type="component" value="Chromosome 43"/>
</dbReference>
<feature type="compositionally biased region" description="Gly residues" evidence="1">
    <location>
        <begin position="445"/>
        <end position="462"/>
    </location>
</feature>
<dbReference type="GeneID" id="116951372"/>
<sequence length="479" mass="48952">MAPVLLGVGGAQFEPWVTVVALLGALASLGVVLFACIDCLRDDDGNSDRITLRAPKLQRPAKNGTVHQSQQPQQQQQQDRQRQQQQQDRQRQQQQQQDRQQQQQERQQQQQLDRQQQQQQPHRGDGSASQRGTAPGNKKQSSMLVRQSPPSAALPMPSANSATGQPSVGAADEQLYEQVAEESVYDAVTEEGAPGDGGVGAPGNKKQSSTLVRQSPPSAALPMPSANSATGQPSVGAADEQLYEQVAEYSVYDAVTEEGAPGDGGVGGGVGGDVGGGIGGGGGGGVGGVGGGGVGGVGGGGGSRKKGGGGYESGVGTPNGKSKEATGGTASDFLHRFTVRAGCSDSQEGKAGGPGEESTKPQGEQEDSGTPGEEVTDEVNYRTVEQDPFLTPEEIEAMYTKVRTMSQRCKDNGGGGGGPASPPLRRSPGNRDKDYADACEFRTSGGDGDGGAGVGGDGGGHGSTDESHAEAPADFATKI</sequence>
<feature type="compositionally biased region" description="Low complexity" evidence="1">
    <location>
        <begin position="68"/>
        <end position="120"/>
    </location>
</feature>
<evidence type="ECO:0000313" key="4">
    <source>
        <dbReference type="RefSeq" id="XP_032825795.1"/>
    </source>
</evidence>
<gene>
    <name evidence="4" type="primary">LOC116951372</name>
</gene>
<evidence type="ECO:0000256" key="1">
    <source>
        <dbReference type="SAM" id="MobiDB-lite"/>
    </source>
</evidence>
<feature type="compositionally biased region" description="Basic and acidic residues" evidence="1">
    <location>
        <begin position="429"/>
        <end position="440"/>
    </location>
</feature>
<keyword evidence="2" id="KW-0812">Transmembrane</keyword>
<feature type="compositionally biased region" description="Gly residues" evidence="1">
    <location>
        <begin position="261"/>
        <end position="313"/>
    </location>
</feature>
<dbReference type="PANTHER" id="PTHR34993">
    <property type="entry name" value="TRANSMEMBRANE PROTEIN"/>
    <property type="match status" value="1"/>
</dbReference>
<proteinExistence type="predicted"/>
<keyword evidence="2" id="KW-0472">Membrane</keyword>